<evidence type="ECO:0000313" key="3">
    <source>
        <dbReference type="Proteomes" id="UP000053780"/>
    </source>
</evidence>
<dbReference type="VEuPathDB" id="MicrosporidiaDB:NAPIS_ORF00780"/>
<sequence>MDDKFSKLQNKIKLLEEQLEDKNIMIELLLSEIKKKRRNDDFETNKRNKMYDDLENHNFNINGYVDHDNNKIISSNELQNEKEIIVNKDKITDNTLTCNSTNNSANLKKIQKILKIISTII</sequence>
<dbReference type="AlphaFoldDB" id="T0MEW7"/>
<proteinExistence type="predicted"/>
<feature type="coiled-coil region" evidence="1">
    <location>
        <begin position="5"/>
        <end position="39"/>
    </location>
</feature>
<accession>T0MEW7</accession>
<keyword evidence="3" id="KW-1185">Reference proteome</keyword>
<dbReference type="EMBL" id="KE647115">
    <property type="protein sequence ID" value="EQB61636.1"/>
    <property type="molecule type" value="Genomic_DNA"/>
</dbReference>
<organism evidence="2 3">
    <name type="scientific">Vairimorpha apis BRL 01</name>
    <dbReference type="NCBI Taxonomy" id="1037528"/>
    <lineage>
        <taxon>Eukaryota</taxon>
        <taxon>Fungi</taxon>
        <taxon>Fungi incertae sedis</taxon>
        <taxon>Microsporidia</taxon>
        <taxon>Nosematidae</taxon>
        <taxon>Vairimorpha</taxon>
    </lineage>
</organism>
<evidence type="ECO:0000313" key="2">
    <source>
        <dbReference type="EMBL" id="EQB61636.1"/>
    </source>
</evidence>
<protein>
    <submittedName>
        <fullName evidence="2">Uncharacterized protein</fullName>
    </submittedName>
</protein>
<name>T0MEW7_9MICR</name>
<keyword evidence="1" id="KW-0175">Coiled coil</keyword>
<evidence type="ECO:0000256" key="1">
    <source>
        <dbReference type="SAM" id="Coils"/>
    </source>
</evidence>
<gene>
    <name evidence="2" type="ORF">NAPIS_ORF00780</name>
</gene>
<dbReference type="HOGENOM" id="CLU_2038707_0_0_1"/>
<dbReference type="Proteomes" id="UP000053780">
    <property type="component" value="Unassembled WGS sequence"/>
</dbReference>
<reference evidence="2 3" key="1">
    <citation type="journal article" date="2013" name="BMC Genomics">
        <title>Genome sequencing and comparative genomics of honey bee microsporidia, Nosema apis reveal novel insights into host-parasite interactions.</title>
        <authorList>
            <person name="Chen Yp."/>
            <person name="Pettis J.S."/>
            <person name="Zhao Y."/>
            <person name="Liu X."/>
            <person name="Tallon L.J."/>
            <person name="Sadzewicz L.D."/>
            <person name="Li R."/>
            <person name="Zheng H."/>
            <person name="Huang S."/>
            <person name="Zhang X."/>
            <person name="Hamilton M.C."/>
            <person name="Pernal S.F."/>
            <person name="Melathopoulos A.P."/>
            <person name="Yan X."/>
            <person name="Evans J.D."/>
        </authorList>
    </citation>
    <scope>NUCLEOTIDE SEQUENCE [LARGE SCALE GENOMIC DNA]</scope>
    <source>
        <strain evidence="2 3">BRL 01</strain>
    </source>
</reference>